<evidence type="ECO:0000256" key="3">
    <source>
        <dbReference type="ARBA" id="ARBA00012142"/>
    </source>
</evidence>
<keyword evidence="9" id="KW-0460">Magnesium</keyword>
<keyword evidence="15" id="KW-1185">Reference proteome</keyword>
<dbReference type="InterPro" id="IPR040442">
    <property type="entry name" value="Pyrv_kinase-like_dom_sf"/>
</dbReference>
<evidence type="ECO:0000256" key="2">
    <source>
        <dbReference type="ARBA" id="ARBA00008663"/>
    </source>
</evidence>
<dbReference type="GO" id="GO:0000287">
    <property type="term" value="F:magnesium ion binding"/>
    <property type="evidence" value="ECO:0007669"/>
    <property type="project" value="InterPro"/>
</dbReference>
<comment type="similarity">
    <text evidence="2">Belongs to the pyruvate kinase family.</text>
</comment>
<reference evidence="14 15" key="1">
    <citation type="journal article" date="2014" name="Syst. Appl. Microbiol.">
        <title>Complete genomes of freshwater sulfur oxidizers Sulfuricella denitrificans skB26 and Sulfuritalea hydrogenivorans sk43H: genetic insights into the sulfur oxidation pathway of betaproteobacteria.</title>
        <authorList>
            <person name="Watanabe T."/>
            <person name="Kojima H."/>
            <person name="Fukui M."/>
        </authorList>
    </citation>
    <scope>NUCLEOTIDE SEQUENCE [LARGE SCALE GENOMIC DNA]</scope>
    <source>
        <strain evidence="14">DSM22779</strain>
    </source>
</reference>
<keyword evidence="6" id="KW-0547">Nucleotide-binding</keyword>
<evidence type="ECO:0000313" key="14">
    <source>
        <dbReference type="EMBL" id="BAO30317.1"/>
    </source>
</evidence>
<gene>
    <name evidence="14" type="ORF">SUTH_02535</name>
</gene>
<dbReference type="GO" id="GO:0004743">
    <property type="term" value="F:pyruvate kinase activity"/>
    <property type="evidence" value="ECO:0007669"/>
    <property type="project" value="UniProtKB-EC"/>
</dbReference>
<dbReference type="InterPro" id="IPR015793">
    <property type="entry name" value="Pyrv_Knase_brl"/>
</dbReference>
<evidence type="ECO:0000256" key="8">
    <source>
        <dbReference type="ARBA" id="ARBA00022840"/>
    </source>
</evidence>
<keyword evidence="7 14" id="KW-0418">Kinase</keyword>
<feature type="compositionally biased region" description="Basic residues" evidence="12">
    <location>
        <begin position="7"/>
        <end position="18"/>
    </location>
</feature>
<evidence type="ECO:0000256" key="7">
    <source>
        <dbReference type="ARBA" id="ARBA00022777"/>
    </source>
</evidence>
<feature type="domain" description="Pyruvate kinase barrel" evidence="13">
    <location>
        <begin position="168"/>
        <end position="246"/>
    </location>
</feature>
<feature type="domain" description="Pyruvate kinase barrel" evidence="13">
    <location>
        <begin position="387"/>
        <end position="608"/>
    </location>
</feature>
<comment type="pathway">
    <text evidence="1">Carbohydrate degradation; glycolysis; pyruvate from D-glyceraldehyde 3-phosphate: step 5/5.</text>
</comment>
<dbReference type="GO" id="GO:0005524">
    <property type="term" value="F:ATP binding"/>
    <property type="evidence" value="ECO:0007669"/>
    <property type="project" value="UniProtKB-KW"/>
</dbReference>
<proteinExistence type="inferred from homology"/>
<evidence type="ECO:0000256" key="1">
    <source>
        <dbReference type="ARBA" id="ARBA00004997"/>
    </source>
</evidence>
<dbReference type="GO" id="GO:0030955">
    <property type="term" value="F:potassium ion binding"/>
    <property type="evidence" value="ECO:0007669"/>
    <property type="project" value="InterPro"/>
</dbReference>
<keyword evidence="5" id="KW-0479">Metal-binding</keyword>
<evidence type="ECO:0000256" key="4">
    <source>
        <dbReference type="ARBA" id="ARBA00022679"/>
    </source>
</evidence>
<dbReference type="AlphaFoldDB" id="W0SHS5"/>
<sequence length="653" mass="71331">MAAKTPHPIKKSRGKHGAAKTAPRPAAISGVQDPDTWDEAACDGIIGQLWTLRDKLLAYENSLAPQLDKLDPGHRASARNFAHYLRLRQSDRRPLQESLARVGLSSLGRAESHVLANLDKVLGILHRMTGKPWRPPLQDEPAGMGSSRKLLERHTDELLGAPPPGRAVRIMVTLPSEAAADFGMIRQLVQSGMDIARINCAHDGPDAWRAMAANVRRAARAERRPVRILMDVGGPKLRTGIIPAGAPVLKLRPLRDGFGRVVTPCLVGLRASGASLPIAGAQAHIGVDAAWLEQLEPGDHLDLTDARGAKRSLLVVQCEDAGVLAECTRTAYLVPETRLKRRRKGARPRSSDVSDLPSPEGSLELVRGAILRLTRDANHAPVFKSKKKQRQPVPAVACTLPEIFKDVCVGERIWFDDGRIGGVIRRIEKDWLEVEITHARDCGEKLAGDKGINLPDSQLKLPALTAKDIEDLAIVAEEADLVGLSFVQRASDITTLRAGLRQLGKPDLGIVLKIETRRAFENLPELMFAAMACKAAGIMIARGDLAVECGYERLAEVQEEILWAAEAAHMPVIWATQVLETLAKTGLPSRAEITDAAMGERAECVMLNKGPHITEAMRTLDDILRRMQAHQAKKRPLLRALRAWSLPSEIQSQ</sequence>
<dbReference type="Proteomes" id="UP000031637">
    <property type="component" value="Chromosome"/>
</dbReference>
<dbReference type="UniPathway" id="UPA00109">
    <property type="reaction ID" value="UER00188"/>
</dbReference>
<dbReference type="InterPro" id="IPR015813">
    <property type="entry name" value="Pyrv/PenolPyrv_kinase-like_dom"/>
</dbReference>
<dbReference type="Gene3D" id="2.40.33.10">
    <property type="entry name" value="PK beta-barrel domain-like"/>
    <property type="match status" value="2"/>
</dbReference>
<evidence type="ECO:0000256" key="10">
    <source>
        <dbReference type="ARBA" id="ARBA00023152"/>
    </source>
</evidence>
<dbReference type="PANTHER" id="PTHR11817">
    <property type="entry name" value="PYRUVATE KINASE"/>
    <property type="match status" value="1"/>
</dbReference>
<dbReference type="EC" id="2.7.1.40" evidence="3"/>
<evidence type="ECO:0000256" key="12">
    <source>
        <dbReference type="SAM" id="MobiDB-lite"/>
    </source>
</evidence>
<dbReference type="KEGG" id="shd:SUTH_02535"/>
<organism evidence="14 15">
    <name type="scientific">Sulfuritalea hydrogenivorans sk43H</name>
    <dbReference type="NCBI Taxonomy" id="1223802"/>
    <lineage>
        <taxon>Bacteria</taxon>
        <taxon>Pseudomonadati</taxon>
        <taxon>Pseudomonadota</taxon>
        <taxon>Betaproteobacteria</taxon>
        <taxon>Nitrosomonadales</taxon>
        <taxon>Sterolibacteriaceae</taxon>
        <taxon>Sulfuritalea</taxon>
    </lineage>
</organism>
<evidence type="ECO:0000256" key="11">
    <source>
        <dbReference type="ARBA" id="ARBA00023317"/>
    </source>
</evidence>
<protein>
    <recommendedName>
        <fullName evidence="3">pyruvate kinase</fullName>
        <ecNumber evidence="3">2.7.1.40</ecNumber>
    </recommendedName>
</protein>
<dbReference type="RefSeq" id="WP_084207392.1">
    <property type="nucleotide sequence ID" value="NZ_AP012547.1"/>
</dbReference>
<dbReference type="InterPro" id="IPR001697">
    <property type="entry name" value="Pyr_Knase"/>
</dbReference>
<feature type="region of interest" description="Disordered" evidence="12">
    <location>
        <begin position="1"/>
        <end position="31"/>
    </location>
</feature>
<dbReference type="GO" id="GO:0016301">
    <property type="term" value="F:kinase activity"/>
    <property type="evidence" value="ECO:0007669"/>
    <property type="project" value="UniProtKB-KW"/>
</dbReference>
<dbReference type="SUPFAM" id="SSF50800">
    <property type="entry name" value="PK beta-barrel domain-like"/>
    <property type="match status" value="1"/>
</dbReference>
<dbReference type="Pfam" id="PF00224">
    <property type="entry name" value="PK"/>
    <property type="match status" value="2"/>
</dbReference>
<evidence type="ECO:0000256" key="9">
    <source>
        <dbReference type="ARBA" id="ARBA00022842"/>
    </source>
</evidence>
<evidence type="ECO:0000313" key="15">
    <source>
        <dbReference type="Proteomes" id="UP000031637"/>
    </source>
</evidence>
<dbReference type="NCBIfam" id="NF011314">
    <property type="entry name" value="PRK14725.1"/>
    <property type="match status" value="1"/>
</dbReference>
<dbReference type="InterPro" id="IPR015806">
    <property type="entry name" value="Pyrv_Knase_insert_dom_sf"/>
</dbReference>
<evidence type="ECO:0000256" key="5">
    <source>
        <dbReference type="ARBA" id="ARBA00022723"/>
    </source>
</evidence>
<dbReference type="STRING" id="1223802.SUTH_02535"/>
<accession>W0SHS5</accession>
<evidence type="ECO:0000256" key="6">
    <source>
        <dbReference type="ARBA" id="ARBA00022741"/>
    </source>
</evidence>
<dbReference type="HOGENOM" id="CLU_015439_6_1_4"/>
<keyword evidence="8" id="KW-0067">ATP-binding</keyword>
<keyword evidence="4" id="KW-0808">Transferase</keyword>
<dbReference type="Gene3D" id="3.20.20.60">
    <property type="entry name" value="Phosphoenolpyruvate-binding domains"/>
    <property type="match status" value="2"/>
</dbReference>
<keyword evidence="10" id="KW-0324">Glycolysis</keyword>
<dbReference type="InterPro" id="IPR011037">
    <property type="entry name" value="Pyrv_Knase-like_insert_dom_sf"/>
</dbReference>
<dbReference type="EMBL" id="AP012547">
    <property type="protein sequence ID" value="BAO30317.1"/>
    <property type="molecule type" value="Genomic_DNA"/>
</dbReference>
<dbReference type="SUPFAM" id="SSF51621">
    <property type="entry name" value="Phosphoenolpyruvate/pyruvate domain"/>
    <property type="match status" value="1"/>
</dbReference>
<dbReference type="OrthoDB" id="9812123at2"/>
<evidence type="ECO:0000259" key="13">
    <source>
        <dbReference type="Pfam" id="PF00224"/>
    </source>
</evidence>
<name>W0SHS5_9PROT</name>
<keyword evidence="11 14" id="KW-0670">Pyruvate</keyword>